<proteinExistence type="predicted"/>
<gene>
    <name evidence="1" type="ORF">ACAOBT_LOCUS17004</name>
</gene>
<comment type="caution">
    <text evidence="1">The sequence shown here is derived from an EMBL/GenBank/DDBJ whole genome shotgun (WGS) entry which is preliminary data.</text>
</comment>
<evidence type="ECO:0000313" key="1">
    <source>
        <dbReference type="EMBL" id="CAH1986023.1"/>
    </source>
</evidence>
<reference evidence="1" key="1">
    <citation type="submission" date="2022-03" db="EMBL/GenBank/DDBJ databases">
        <authorList>
            <person name="Sayadi A."/>
        </authorList>
    </citation>
    <scope>NUCLEOTIDE SEQUENCE</scope>
</reference>
<sequence>MQASFHLSTDSKTALISLRDHNDMVRTLHCQYE</sequence>
<organism evidence="1 2">
    <name type="scientific">Acanthoscelides obtectus</name>
    <name type="common">Bean weevil</name>
    <name type="synonym">Bruchus obtectus</name>
    <dbReference type="NCBI Taxonomy" id="200917"/>
    <lineage>
        <taxon>Eukaryota</taxon>
        <taxon>Metazoa</taxon>
        <taxon>Ecdysozoa</taxon>
        <taxon>Arthropoda</taxon>
        <taxon>Hexapoda</taxon>
        <taxon>Insecta</taxon>
        <taxon>Pterygota</taxon>
        <taxon>Neoptera</taxon>
        <taxon>Endopterygota</taxon>
        <taxon>Coleoptera</taxon>
        <taxon>Polyphaga</taxon>
        <taxon>Cucujiformia</taxon>
        <taxon>Chrysomeloidea</taxon>
        <taxon>Chrysomelidae</taxon>
        <taxon>Bruchinae</taxon>
        <taxon>Bruchini</taxon>
        <taxon>Acanthoscelides</taxon>
    </lineage>
</organism>
<protein>
    <submittedName>
        <fullName evidence="1">Uncharacterized protein</fullName>
    </submittedName>
</protein>
<keyword evidence="2" id="KW-1185">Reference proteome</keyword>
<accession>A0A9P0L435</accession>
<name>A0A9P0L435_ACAOB</name>
<dbReference type="EMBL" id="CAKOFQ010006990">
    <property type="protein sequence ID" value="CAH1986023.1"/>
    <property type="molecule type" value="Genomic_DNA"/>
</dbReference>
<dbReference type="AlphaFoldDB" id="A0A9P0L435"/>
<dbReference type="Proteomes" id="UP001152888">
    <property type="component" value="Unassembled WGS sequence"/>
</dbReference>
<evidence type="ECO:0000313" key="2">
    <source>
        <dbReference type="Proteomes" id="UP001152888"/>
    </source>
</evidence>